<gene>
    <name evidence="3" type="ORF">DF222_01875</name>
</gene>
<dbReference type="AlphaFoldDB" id="A0A2U1T949"/>
<evidence type="ECO:0000313" key="4">
    <source>
        <dbReference type="Proteomes" id="UP000244989"/>
    </source>
</evidence>
<organism evidence="3 4">
    <name type="scientific">Corynebacterium yudongzhengii</name>
    <dbReference type="NCBI Taxonomy" id="2080740"/>
    <lineage>
        <taxon>Bacteria</taxon>
        <taxon>Bacillati</taxon>
        <taxon>Actinomycetota</taxon>
        <taxon>Actinomycetes</taxon>
        <taxon>Mycobacteriales</taxon>
        <taxon>Corynebacteriaceae</taxon>
        <taxon>Corynebacterium</taxon>
    </lineage>
</organism>
<proteinExistence type="predicted"/>
<feature type="transmembrane region" description="Helical" evidence="1">
    <location>
        <begin position="49"/>
        <end position="71"/>
    </location>
</feature>
<keyword evidence="1" id="KW-0812">Transmembrane</keyword>
<sequence length="160" mass="17491">MATGDLHHSWAAHLVARTERLPRRPEQMPVHFGADGEADRFTDKSLQSFLFTILLGPVITLLVMLGAQGLISAQSSHITELGSPIRDANTIYRAWEGLRAAMHYIGWYTGGLAITLAAGVGFNLHPRIDDLLPLTLLTIGALTLALIVTISRLSKKLEEK</sequence>
<accession>A0A2U1T949</accession>
<protein>
    <submittedName>
        <fullName evidence="3">DUF1648 domain-containing protein</fullName>
    </submittedName>
</protein>
<comment type="caution">
    <text evidence="3">The sequence shown here is derived from an EMBL/GenBank/DDBJ whole genome shotgun (WGS) entry which is preliminary data.</text>
</comment>
<keyword evidence="1" id="KW-0472">Membrane</keyword>
<feature type="transmembrane region" description="Helical" evidence="1">
    <location>
        <begin position="105"/>
        <end position="125"/>
    </location>
</feature>
<dbReference type="RefSeq" id="WP_108432146.1">
    <property type="nucleotide sequence ID" value="NZ_QEEZ01000003.1"/>
</dbReference>
<evidence type="ECO:0000256" key="1">
    <source>
        <dbReference type="SAM" id="Phobius"/>
    </source>
</evidence>
<evidence type="ECO:0000313" key="3">
    <source>
        <dbReference type="EMBL" id="PWC02408.1"/>
    </source>
</evidence>
<dbReference type="Pfam" id="PF07853">
    <property type="entry name" value="DUF1648"/>
    <property type="match status" value="1"/>
</dbReference>
<dbReference type="Proteomes" id="UP000244989">
    <property type="component" value="Unassembled WGS sequence"/>
</dbReference>
<reference evidence="4" key="1">
    <citation type="submission" date="2018-04" db="EMBL/GenBank/DDBJ databases">
        <authorList>
            <person name="Liu S."/>
            <person name="Wang Z."/>
            <person name="Li J."/>
        </authorList>
    </citation>
    <scope>NUCLEOTIDE SEQUENCE [LARGE SCALE GENOMIC DNA]</scope>
    <source>
        <strain evidence="4">2189</strain>
    </source>
</reference>
<dbReference type="InterPro" id="IPR012867">
    <property type="entry name" value="DUF1648"/>
</dbReference>
<name>A0A2U1T949_9CORY</name>
<feature type="domain" description="DUF1648" evidence="2">
    <location>
        <begin position="22"/>
        <end position="55"/>
    </location>
</feature>
<dbReference type="EMBL" id="QEEZ01000003">
    <property type="protein sequence ID" value="PWC02408.1"/>
    <property type="molecule type" value="Genomic_DNA"/>
</dbReference>
<dbReference type="KEGG" id="cyz:C3B44_09395"/>
<evidence type="ECO:0000259" key="2">
    <source>
        <dbReference type="Pfam" id="PF07853"/>
    </source>
</evidence>
<keyword evidence="4" id="KW-1185">Reference proteome</keyword>
<keyword evidence="1" id="KW-1133">Transmembrane helix</keyword>
<feature type="transmembrane region" description="Helical" evidence="1">
    <location>
        <begin position="131"/>
        <end position="150"/>
    </location>
</feature>